<dbReference type="EMBL" id="VNFE01000010">
    <property type="protein sequence ID" value="TVU87308.1"/>
    <property type="molecule type" value="Genomic_DNA"/>
</dbReference>
<dbReference type="RefSeq" id="WP_144815622.1">
    <property type="nucleotide sequence ID" value="NZ_VNFE01000010.1"/>
</dbReference>
<dbReference type="Gene3D" id="3.90.190.10">
    <property type="entry name" value="Protein tyrosine phosphatase superfamily"/>
    <property type="match status" value="1"/>
</dbReference>
<evidence type="ECO:0000313" key="2">
    <source>
        <dbReference type="EMBL" id="TVU87308.1"/>
    </source>
</evidence>
<feature type="domain" description="Beta-lactamase hydrolase-like protein phosphatase-like" evidence="1">
    <location>
        <begin position="2"/>
        <end position="109"/>
    </location>
</feature>
<dbReference type="GO" id="GO:0016787">
    <property type="term" value="F:hydrolase activity"/>
    <property type="evidence" value="ECO:0007669"/>
    <property type="project" value="InterPro"/>
</dbReference>
<proteinExistence type="predicted"/>
<dbReference type="InterPro" id="IPR029021">
    <property type="entry name" value="Prot-tyrosine_phosphatase-like"/>
</dbReference>
<organism evidence="2 3">
    <name type="scientific">Vreelandella titanicae</name>
    <dbReference type="NCBI Taxonomy" id="664683"/>
    <lineage>
        <taxon>Bacteria</taxon>
        <taxon>Pseudomonadati</taxon>
        <taxon>Pseudomonadota</taxon>
        <taxon>Gammaproteobacteria</taxon>
        <taxon>Oceanospirillales</taxon>
        <taxon>Halomonadaceae</taxon>
        <taxon>Vreelandella</taxon>
    </lineage>
</organism>
<evidence type="ECO:0000259" key="1">
    <source>
        <dbReference type="Pfam" id="PF04273"/>
    </source>
</evidence>
<evidence type="ECO:0000313" key="3">
    <source>
        <dbReference type="Proteomes" id="UP000317288"/>
    </source>
</evidence>
<accession>A0A558J0W8</accession>
<gene>
    <name evidence="2" type="ORF">FQP89_22250</name>
</gene>
<name>A0A558J0W8_9GAMM</name>
<comment type="caution">
    <text evidence="2">The sequence shown here is derived from an EMBL/GenBank/DDBJ whole genome shotgun (WGS) entry which is preliminary data.</text>
</comment>
<dbReference type="InterPro" id="IPR005939">
    <property type="entry name" value="BLH_phosphatase-like"/>
</dbReference>
<protein>
    <submittedName>
        <fullName evidence="2">TIGR01244 family phosphatase</fullName>
    </submittedName>
</protein>
<dbReference type="Pfam" id="PF04273">
    <property type="entry name" value="BLH_phosphatase"/>
    <property type="match status" value="1"/>
</dbReference>
<reference evidence="2 3" key="1">
    <citation type="submission" date="2019-07" db="EMBL/GenBank/DDBJ databases">
        <title>Diversity of Bacteria from Kongsfjorden, Arctic.</title>
        <authorList>
            <person name="Yu Y."/>
        </authorList>
    </citation>
    <scope>NUCLEOTIDE SEQUENCE [LARGE SCALE GENOMIC DNA]</scope>
    <source>
        <strain evidence="2 3">SM1922</strain>
    </source>
</reference>
<dbReference type="SUPFAM" id="SSF52799">
    <property type="entry name" value="(Phosphotyrosine protein) phosphatases II"/>
    <property type="match status" value="1"/>
</dbReference>
<dbReference type="Proteomes" id="UP000317288">
    <property type="component" value="Unassembled WGS sequence"/>
</dbReference>
<dbReference type="NCBIfam" id="TIGR01244">
    <property type="entry name" value="TIGR01244 family sulfur transferase"/>
    <property type="match status" value="1"/>
</dbReference>
<dbReference type="AlphaFoldDB" id="A0A558J0W8"/>
<sequence length="148" mass="16153">MDIKPLDDRLYVAAQPRLDELEQLAEQGFRTIISNRPRGESDDQPDPDALKAKAKSLGMAWHEVPVKPGEYAKADIDAYSDVLHSAKAPVLGFCRTGKRVAHLWALSLAPQRPVSELIASANAAGYDLEPLRGRLEQQAHQAKGDSGS</sequence>